<dbReference type="PANTHER" id="PTHR19288:SF46">
    <property type="entry name" value="HALOACID DEHALOGENASE-LIKE HYDROLASE DOMAIN-CONTAINING PROTEIN 2"/>
    <property type="match status" value="1"/>
</dbReference>
<protein>
    <submittedName>
        <fullName evidence="3">Unannotated protein</fullName>
    </submittedName>
</protein>
<dbReference type="InterPro" id="IPR036412">
    <property type="entry name" value="HAD-like_sf"/>
</dbReference>
<evidence type="ECO:0000313" key="2">
    <source>
        <dbReference type="EMBL" id="CAB4735082.1"/>
    </source>
</evidence>
<gene>
    <name evidence="1" type="ORF">UFOPK1358_01729</name>
    <name evidence="2" type="ORF">UFOPK2766_00619</name>
    <name evidence="3" type="ORF">UFOPK3519_02070</name>
</gene>
<organism evidence="3">
    <name type="scientific">freshwater metagenome</name>
    <dbReference type="NCBI Taxonomy" id="449393"/>
    <lineage>
        <taxon>unclassified sequences</taxon>
        <taxon>metagenomes</taxon>
        <taxon>ecological metagenomes</taxon>
    </lineage>
</organism>
<evidence type="ECO:0000313" key="3">
    <source>
        <dbReference type="EMBL" id="CAB4923714.1"/>
    </source>
</evidence>
<proteinExistence type="predicted"/>
<dbReference type="PANTHER" id="PTHR19288">
    <property type="entry name" value="4-NITROPHENYLPHOSPHATASE-RELATED"/>
    <property type="match status" value="1"/>
</dbReference>
<dbReference type="AlphaFoldDB" id="A0A6J7HZ18"/>
<dbReference type="GO" id="GO:0005737">
    <property type="term" value="C:cytoplasm"/>
    <property type="evidence" value="ECO:0007669"/>
    <property type="project" value="TreeGrafter"/>
</dbReference>
<evidence type="ECO:0000313" key="1">
    <source>
        <dbReference type="EMBL" id="CAB4552735.1"/>
    </source>
</evidence>
<dbReference type="Pfam" id="PF13242">
    <property type="entry name" value="Hydrolase_like"/>
    <property type="match status" value="1"/>
</dbReference>
<dbReference type="EMBL" id="CAEZYU010000019">
    <property type="protein sequence ID" value="CAB4735082.1"/>
    <property type="molecule type" value="Genomic_DNA"/>
</dbReference>
<name>A0A6J7HZ18_9ZZZZ</name>
<dbReference type="EMBL" id="CAFBMG010000279">
    <property type="protein sequence ID" value="CAB4923714.1"/>
    <property type="molecule type" value="Genomic_DNA"/>
</dbReference>
<dbReference type="GO" id="GO:0016791">
    <property type="term" value="F:phosphatase activity"/>
    <property type="evidence" value="ECO:0007669"/>
    <property type="project" value="TreeGrafter"/>
</dbReference>
<dbReference type="Pfam" id="PF13344">
    <property type="entry name" value="Hydrolase_6"/>
    <property type="match status" value="1"/>
</dbReference>
<dbReference type="EMBL" id="CAEZSF010000219">
    <property type="protein sequence ID" value="CAB4552735.1"/>
    <property type="molecule type" value="Genomic_DNA"/>
</dbReference>
<sequence length="282" mass="28842">MIQTLCKSGPVTRIAIDLDGVIWRGTELIAGSDAAIHALVEAGHDVVFCTNHAQSPAMKLAALSEFGMNGLAVVTAAQAAAACCTPEQTVLILGDQSLSEVFRAAGIAAVNVDDLPADGPAPRVDMVVVGAYSVWDRSRIALAADAIRSGASFLATNDDSTFPASSPIGPRILPGNGSLIAAIAAATGVKAQVAGKPHSAMAQVLFEHFGGIDIVVGDKPETDGELATRMGAEFALVLSGVTAEADLPVQPSPTYVGANLAQIVEMILAEDANLPRRGGLPR</sequence>
<reference evidence="3" key="1">
    <citation type="submission" date="2020-05" db="EMBL/GenBank/DDBJ databases">
        <authorList>
            <person name="Chiriac C."/>
            <person name="Salcher M."/>
            <person name="Ghai R."/>
            <person name="Kavagutti S V."/>
        </authorList>
    </citation>
    <scope>NUCLEOTIDE SEQUENCE</scope>
</reference>
<dbReference type="InterPro" id="IPR023214">
    <property type="entry name" value="HAD_sf"/>
</dbReference>
<accession>A0A6J7HZ18</accession>
<dbReference type="Gene3D" id="3.40.50.1000">
    <property type="entry name" value="HAD superfamily/HAD-like"/>
    <property type="match status" value="2"/>
</dbReference>
<dbReference type="InterPro" id="IPR006357">
    <property type="entry name" value="HAD-SF_hydro_IIA"/>
</dbReference>
<dbReference type="SUPFAM" id="SSF56784">
    <property type="entry name" value="HAD-like"/>
    <property type="match status" value="1"/>
</dbReference>